<keyword evidence="1" id="KW-0732">Signal</keyword>
<dbReference type="Pfam" id="PF07589">
    <property type="entry name" value="PEP-CTERM"/>
    <property type="match status" value="1"/>
</dbReference>
<dbReference type="EMBL" id="BBWU01000028">
    <property type="protein sequence ID" value="GAO39145.1"/>
    <property type="molecule type" value="Genomic_DNA"/>
</dbReference>
<feature type="signal peptide" evidence="1">
    <location>
        <begin position="1"/>
        <end position="22"/>
    </location>
</feature>
<dbReference type="NCBIfam" id="TIGR02595">
    <property type="entry name" value="PEP_CTERM"/>
    <property type="match status" value="1"/>
</dbReference>
<comment type="caution">
    <text evidence="3">The sequence shown here is derived from an EMBL/GenBank/DDBJ whole genome shotgun (WGS) entry which is preliminary data.</text>
</comment>
<name>A0A0E9MPT8_9SPHN</name>
<keyword evidence="4" id="KW-1185">Reference proteome</keyword>
<evidence type="ECO:0000313" key="3">
    <source>
        <dbReference type="EMBL" id="GAO39145.1"/>
    </source>
</evidence>
<protein>
    <recommendedName>
        <fullName evidence="2">Ice-binding protein C-terminal domain-containing protein</fullName>
    </recommendedName>
</protein>
<dbReference type="InterPro" id="IPR013424">
    <property type="entry name" value="Ice-binding_C"/>
</dbReference>
<accession>A0A0E9MPT8</accession>
<dbReference type="NCBIfam" id="NF035944">
    <property type="entry name" value="PEPxxWA-CTERM"/>
    <property type="match status" value="1"/>
</dbReference>
<dbReference type="AlphaFoldDB" id="A0A0E9MPT8"/>
<feature type="chain" id="PRO_5002429527" description="Ice-binding protein C-terminal domain-containing protein" evidence="1">
    <location>
        <begin position="23"/>
        <end position="294"/>
    </location>
</feature>
<reference evidence="3 4" key="1">
    <citation type="submission" date="2015-04" db="EMBL/GenBank/DDBJ databases">
        <title>Whole genome shotgun sequence of Sphingomonas changbaiensis NBRC 104936.</title>
        <authorList>
            <person name="Katano-Makiyama Y."/>
            <person name="Hosoyama A."/>
            <person name="Hashimoto M."/>
            <person name="Noguchi M."/>
            <person name="Tsuchikane K."/>
            <person name="Ohji S."/>
            <person name="Yamazoe A."/>
            <person name="Ichikawa N."/>
            <person name="Kimura A."/>
            <person name="Fujita N."/>
        </authorList>
    </citation>
    <scope>NUCLEOTIDE SEQUENCE [LARGE SCALE GENOMIC DNA]</scope>
    <source>
        <strain evidence="3 4">NBRC 104936</strain>
    </source>
</reference>
<proteinExistence type="predicted"/>
<evidence type="ECO:0000259" key="2">
    <source>
        <dbReference type="Pfam" id="PF07589"/>
    </source>
</evidence>
<sequence length="294" mass="30325">MKLAVSFAAIAATIAYASAAQATDYGVVIHPGVQNVAPGVYAYDAVGEQGGGGYTAVTRNAPRAAPGTPGANGSLEIHGDRSRYVIGSIYEDLLPGSPAPSLGSFNNLAQVDFDWQTGVVGSGQPHAAPAVRIHIMDNGVRSEMIWEQVYNGGASGVAPPAGWQTSGDNSLFYLNVRDHDGAAFTAAHPGYTLDGGDQGVVLLGGSQVNRSIGSWQSLFSANAYVTGFSFGAGSGFGSNFVGYVDNVRLSTLSGDTTIINFEAVPEPATWAMMIGGFGLIGATARRRRGKVVFA</sequence>
<gene>
    <name evidence="3" type="ORF">SCH01S_28_00030</name>
</gene>
<feature type="domain" description="Ice-binding protein C-terminal" evidence="2">
    <location>
        <begin position="263"/>
        <end position="288"/>
    </location>
</feature>
<dbReference type="RefSeq" id="WP_052733816.1">
    <property type="nucleotide sequence ID" value="NZ_BBWU01000028.1"/>
</dbReference>
<organism evidence="3 4">
    <name type="scientific">Sphingomonas changbaiensis NBRC 104936</name>
    <dbReference type="NCBI Taxonomy" id="1219043"/>
    <lineage>
        <taxon>Bacteria</taxon>
        <taxon>Pseudomonadati</taxon>
        <taxon>Pseudomonadota</taxon>
        <taxon>Alphaproteobacteria</taxon>
        <taxon>Sphingomonadales</taxon>
        <taxon>Sphingomonadaceae</taxon>
        <taxon>Sphingomonas</taxon>
    </lineage>
</organism>
<dbReference type="STRING" id="1219043.SCH01S_28_00030"/>
<dbReference type="Proteomes" id="UP000033202">
    <property type="component" value="Unassembled WGS sequence"/>
</dbReference>
<evidence type="ECO:0000256" key="1">
    <source>
        <dbReference type="SAM" id="SignalP"/>
    </source>
</evidence>
<evidence type="ECO:0000313" key="4">
    <source>
        <dbReference type="Proteomes" id="UP000033202"/>
    </source>
</evidence>